<sequence>MELKVLEISYELDNEEGLNALFFQTSEGYYTISRLKEEDNLYMELNSQENGKYFDTEYFDCSVRNGCISFNVPENRNWDLGIYQNVTLLFSPVNIDEFKRISMVVRNIFTERTGMYYTNE</sequence>
<dbReference type="AlphaFoldDB" id="A0A396BT10"/>
<protein>
    <submittedName>
        <fullName evidence="1">Uncharacterized protein</fullName>
    </submittedName>
</protein>
<organism evidence="1 2">
    <name type="scientific">Bacteroides fragilis</name>
    <dbReference type="NCBI Taxonomy" id="817"/>
    <lineage>
        <taxon>Bacteria</taxon>
        <taxon>Pseudomonadati</taxon>
        <taxon>Bacteroidota</taxon>
        <taxon>Bacteroidia</taxon>
        <taxon>Bacteroidales</taxon>
        <taxon>Bacteroidaceae</taxon>
        <taxon>Bacteroides</taxon>
    </lineage>
</organism>
<proteinExistence type="predicted"/>
<gene>
    <name evidence="1" type="ORF">DW228_22960</name>
</gene>
<evidence type="ECO:0000313" key="1">
    <source>
        <dbReference type="EMBL" id="RHH05424.1"/>
    </source>
</evidence>
<accession>A0A396BT10</accession>
<name>A0A396BT10_BACFG</name>
<dbReference type="RefSeq" id="WP_122330769.1">
    <property type="nucleotide sequence ID" value="NZ_JAQDYY010000053.1"/>
</dbReference>
<dbReference type="Proteomes" id="UP000266644">
    <property type="component" value="Unassembled WGS sequence"/>
</dbReference>
<reference evidence="1 2" key="1">
    <citation type="submission" date="2018-08" db="EMBL/GenBank/DDBJ databases">
        <title>A genome reference for cultivated species of the human gut microbiota.</title>
        <authorList>
            <person name="Zou Y."/>
            <person name="Xue W."/>
            <person name="Luo G."/>
        </authorList>
    </citation>
    <scope>NUCLEOTIDE SEQUENCE [LARGE SCALE GENOMIC DNA]</scope>
    <source>
        <strain evidence="1 2">AM18-6</strain>
    </source>
</reference>
<comment type="caution">
    <text evidence="1">The sequence shown here is derived from an EMBL/GenBank/DDBJ whole genome shotgun (WGS) entry which is preliminary data.</text>
</comment>
<evidence type="ECO:0000313" key="2">
    <source>
        <dbReference type="Proteomes" id="UP000266644"/>
    </source>
</evidence>
<dbReference type="EMBL" id="QRJE01000055">
    <property type="protein sequence ID" value="RHH05424.1"/>
    <property type="molecule type" value="Genomic_DNA"/>
</dbReference>